<dbReference type="GO" id="GO:0008233">
    <property type="term" value="F:peptidase activity"/>
    <property type="evidence" value="ECO:0007669"/>
    <property type="project" value="UniProtKB-KW"/>
</dbReference>
<gene>
    <name evidence="5" type="ORF">FHR90_001140</name>
    <name evidence="6" type="ORF">HUK83_00465</name>
</gene>
<dbReference type="PANTHER" id="PTHR10264">
    <property type="entry name" value="BAND 7 PROTEIN-RELATED"/>
    <property type="match status" value="1"/>
</dbReference>
<dbReference type="FunFam" id="3.30.479.30:FF:000004">
    <property type="entry name" value="Putative membrane protease family, stomatin"/>
    <property type="match status" value="1"/>
</dbReference>
<feature type="transmembrane region" description="Helical" evidence="3">
    <location>
        <begin position="42"/>
        <end position="61"/>
    </location>
</feature>
<dbReference type="SMART" id="SM00244">
    <property type="entry name" value="PHB"/>
    <property type="match status" value="1"/>
</dbReference>
<feature type="transmembrane region" description="Helical" evidence="3">
    <location>
        <begin position="14"/>
        <end position="35"/>
    </location>
</feature>
<comment type="similarity">
    <text evidence="2">Belongs to the band 7/mec-2 family.</text>
</comment>
<keyword evidence="3" id="KW-0472">Membrane</keyword>
<evidence type="ECO:0000313" key="6">
    <source>
        <dbReference type="EMBL" id="NVN28819.1"/>
    </source>
</evidence>
<keyword evidence="5" id="KW-0378">Hydrolase</keyword>
<keyword evidence="5" id="KW-0645">Protease</keyword>
<organism evidence="6 8">
    <name type="scientific">Endobacter medicaginis</name>
    <dbReference type="NCBI Taxonomy" id="1181271"/>
    <lineage>
        <taxon>Bacteria</taxon>
        <taxon>Pseudomonadati</taxon>
        <taxon>Pseudomonadota</taxon>
        <taxon>Alphaproteobacteria</taxon>
        <taxon>Acetobacterales</taxon>
        <taxon>Acetobacteraceae</taxon>
        <taxon>Endobacter</taxon>
    </lineage>
</organism>
<proteinExistence type="inferred from homology"/>
<evidence type="ECO:0000256" key="1">
    <source>
        <dbReference type="ARBA" id="ARBA00004167"/>
    </source>
</evidence>
<dbReference type="InterPro" id="IPR043202">
    <property type="entry name" value="Band-7_stomatin-like"/>
</dbReference>
<dbReference type="InterPro" id="IPR001107">
    <property type="entry name" value="Band_7"/>
</dbReference>
<dbReference type="Pfam" id="PF01145">
    <property type="entry name" value="Band_7"/>
    <property type="match status" value="1"/>
</dbReference>
<dbReference type="Proteomes" id="UP000557688">
    <property type="component" value="Unassembled WGS sequence"/>
</dbReference>
<name>A0A850NK13_9PROT</name>
<dbReference type="EMBL" id="JABXXQ010000002">
    <property type="protein sequence ID" value="NVN28819.1"/>
    <property type="molecule type" value="Genomic_DNA"/>
</dbReference>
<accession>A0A850NK13</accession>
<protein>
    <submittedName>
        <fullName evidence="5">Regulator of protease activity HflC (Stomatin/prohibitin superfamily)</fullName>
    </submittedName>
    <submittedName>
        <fullName evidence="6">Slipin family protein</fullName>
    </submittedName>
</protein>
<dbReference type="InterPro" id="IPR001972">
    <property type="entry name" value="Stomatin_HflK_fam"/>
</dbReference>
<dbReference type="SUPFAM" id="SSF117892">
    <property type="entry name" value="Band 7/SPFH domain"/>
    <property type="match status" value="1"/>
</dbReference>
<dbReference type="GO" id="GO:0005886">
    <property type="term" value="C:plasma membrane"/>
    <property type="evidence" value="ECO:0007669"/>
    <property type="project" value="InterPro"/>
</dbReference>
<dbReference type="RefSeq" id="WP_176621573.1">
    <property type="nucleotide sequence ID" value="NZ_JABXXQ010000002.1"/>
</dbReference>
<dbReference type="AlphaFoldDB" id="A0A850NK13"/>
<dbReference type="Gene3D" id="6.10.250.2090">
    <property type="match status" value="1"/>
</dbReference>
<dbReference type="Gene3D" id="3.30.479.30">
    <property type="entry name" value="Band 7 domain"/>
    <property type="match status" value="1"/>
</dbReference>
<dbReference type="Proteomes" id="UP000565205">
    <property type="component" value="Unassembled WGS sequence"/>
</dbReference>
<evidence type="ECO:0000256" key="2">
    <source>
        <dbReference type="ARBA" id="ARBA00008164"/>
    </source>
</evidence>
<keyword evidence="7" id="KW-1185">Reference proteome</keyword>
<reference evidence="6 8" key="1">
    <citation type="submission" date="2020-06" db="EMBL/GenBank/DDBJ databases">
        <title>Description of novel acetic acid bacteria.</title>
        <authorList>
            <person name="Sombolestani A."/>
        </authorList>
    </citation>
    <scope>NUCLEOTIDE SEQUENCE [LARGE SCALE GENOMIC DNA]</scope>
    <source>
        <strain evidence="6 8">LMG 26838</strain>
    </source>
</reference>
<dbReference type="PRINTS" id="PR00721">
    <property type="entry name" value="STOMATIN"/>
</dbReference>
<sequence>MAIMPVRTVSAGSAVPSVAYIFSGLLVVAAVLVVGAGQGHPVSVVLAAVLVLAAIALPAWLKMVDQWQRAVVLRLGRYQGLRGPGLFFLIPFFETIAVLVDVRIRTTEIRAEEALTRDTVSIAMEAIVFWQVRDPAKAATEVENFVVAVEQVAQTSLREIIGARDLSALLTDRAAADAELRAVIARKTERWGVEVSSVEIKDIGIPPNLQDAMSRQAQAEREKQARETLASAEIVVAQKVREAAAIYAADPVALKLRQMNLVYEMNKERGTTILIPTELAAALGGVFTPP</sequence>
<dbReference type="GO" id="GO:0006508">
    <property type="term" value="P:proteolysis"/>
    <property type="evidence" value="ECO:0007669"/>
    <property type="project" value="UniProtKB-KW"/>
</dbReference>
<dbReference type="GO" id="GO:0098552">
    <property type="term" value="C:side of membrane"/>
    <property type="evidence" value="ECO:0007669"/>
    <property type="project" value="UniProtKB-ARBA"/>
</dbReference>
<keyword evidence="3" id="KW-1133">Transmembrane helix</keyword>
<dbReference type="InterPro" id="IPR036013">
    <property type="entry name" value="Band_7/SPFH_dom_sf"/>
</dbReference>
<dbReference type="CDD" id="cd13775">
    <property type="entry name" value="SPFH_eoslipins_u3"/>
    <property type="match status" value="1"/>
</dbReference>
<evidence type="ECO:0000256" key="3">
    <source>
        <dbReference type="SAM" id="Phobius"/>
    </source>
</evidence>
<feature type="transmembrane region" description="Helical" evidence="3">
    <location>
        <begin position="81"/>
        <end position="100"/>
    </location>
</feature>
<evidence type="ECO:0000313" key="7">
    <source>
        <dbReference type="Proteomes" id="UP000557688"/>
    </source>
</evidence>
<dbReference type="EMBL" id="JACHXV010000003">
    <property type="protein sequence ID" value="MBB3173322.1"/>
    <property type="molecule type" value="Genomic_DNA"/>
</dbReference>
<reference evidence="5 7" key="2">
    <citation type="submission" date="2020-08" db="EMBL/GenBank/DDBJ databases">
        <title>Genomic Encyclopedia of Type Strains, Phase III (KMG-III): the genomes of soil and plant-associated and newly described type strains.</title>
        <authorList>
            <person name="Whitman W."/>
        </authorList>
    </citation>
    <scope>NUCLEOTIDE SEQUENCE [LARGE SCALE GENOMIC DNA]</scope>
    <source>
        <strain evidence="5 7">CECT 8088</strain>
    </source>
</reference>
<comment type="subcellular location">
    <subcellularLocation>
        <location evidence="1">Membrane</location>
        <topology evidence="1">Single-pass membrane protein</topology>
    </subcellularLocation>
</comment>
<comment type="caution">
    <text evidence="6">The sequence shown here is derived from an EMBL/GenBank/DDBJ whole genome shotgun (WGS) entry which is preliminary data.</text>
</comment>
<keyword evidence="3" id="KW-0812">Transmembrane</keyword>
<evidence type="ECO:0000259" key="4">
    <source>
        <dbReference type="SMART" id="SM00244"/>
    </source>
</evidence>
<evidence type="ECO:0000313" key="5">
    <source>
        <dbReference type="EMBL" id="MBB3173322.1"/>
    </source>
</evidence>
<evidence type="ECO:0000313" key="8">
    <source>
        <dbReference type="Proteomes" id="UP000565205"/>
    </source>
</evidence>
<dbReference type="PANTHER" id="PTHR10264:SF19">
    <property type="entry name" value="AT06885P-RELATED"/>
    <property type="match status" value="1"/>
</dbReference>
<feature type="domain" description="Band 7" evidence="4">
    <location>
        <begin position="59"/>
        <end position="217"/>
    </location>
</feature>